<dbReference type="InterPro" id="IPR020806">
    <property type="entry name" value="PKS_PP-bd"/>
</dbReference>
<sequence length="2576" mass="273001">MIPLSYAQHRLWFLSRLEGPSATYNVPLALRLTGTVDTGALEAALRDVVARHESLRTVFPETDGVPRQRILPVETGFTGLTVTDTGSGDVDTALQEAVGHAFALETEPPLRATLFRVDEQHSVLLVLMHHIAADGWSVGNLLRDLSTAYTARLQGAAPGWEPLEIQYADYALWQREVLGEEDDPESVASRQAAYWAEQLAGAPELLDLPADRPRQAVAGHAGDTVPLTVDATTHARLAELARTHRCSLFMVAQAGLAALLTRLGAGTDIPLGTAVAGRTDEALDELVGFFVNTLVLRTDVSGDPTFAELVDRVRDTDLAAYAHQDIPFERVVEVTNPVRTLAHHPLFQVMLVLQNNASGTVQLPGLATEVEDLNAKTAKFDLSFTLHEHHDATGAPAGLTGGLTYATELYDEETAAYLAACLSRLLASAAADPARPVSALDVLSPAERERLLVEWNDSARDVAQGTLPELFAARVAETPDAVAAVYGTTELTYAELDARANRLAHHLAGLGAGPERIVAVALPRSVEWLVALLAVVKAGAAYLPVDPEYPAERIAYMLDDADPLCVVTDAATRDRLPARANALVPDEAALAGQPSHAPQPRLTPANAAYVIYTSGSTGRPKGVVVTHTGIAGLVAEQMTAFGVGSGSRVLQFASPSFDAATWEVCMALLSGATLVLAPREELLPGDALAATLHRHAVTHATLPPAALAVLPDGALPEDMTLVVAGEACAPDQVARWSADRRMINAYGPTETTVCATMSGPVSGADVPPIGRPIANTQVYVLDAALRPVPVGVAGELYVAGTGLARGYHGRPDLTAGRFVADPYGPAGSRMYRTGDLARWDRDGQLHFVGRADNQVKLRGFRIELGEIETVLAAHERVVQAAVVVREDRPGDRRLVAYVVGGTEDLREHAAAELPEYMVPSAFVTLDALPLTPNGKLDHKALPAPDTTERPAGRAPRTPREEILCGLFAEVLGLESVGIDDSFFQLGGHSLMATRLISRIRTTLGAELAIRDLFEAPTVAALAPRLDDAGSARNRPGADRERPEVLPLSFAQRRLWVLDHVEGPSATYNVPLALHLTGTVDTDALQAALGDVVARHESLRTVFPETDGVPRQQILPAETGFTGLTVTDTDTTDLDAALRKAAGHAFALGTEPPLRATLFRVDEQHSVLLLLMHHIAADGWSAGPLLGDLTTAYTARLAGGAPQWQPLPVQYADYALWQHDVLGDESDAASTAARQAAYWTERLAGLPELLDLPTDHARPAVASYRGDQVGFSIGQETHQALSALARRTGATTFMVVQAALAALLTRLGAGTDIPLGTAVAGRTDEALDGLVGFFVNTLVLRTDVSGDPTFAELVERVRESDLAAYAHQDLPFERLVEIANPVRSLAHHPLFQVMLTLQSQSEAAVELPGLTTRVEGLDAGAAKFDLSFSLRDRYAADGTPAGIDGSVVFATDLFTAGTARGIAERLVRLLQAAAAAPDAPVGQLEILAPQERERLLVEWNDSARDVARGTLPELFEAQVARTPQAVALVHGDTTLTYAELDARANRLAHHLAGLGVGPERIVAVALPKSAALVVAQLAVVKAGGAYLPVDPEYPAERIAYMLDDAAPLCVVTDAATRDRLPRTVPVVDLDGTDLTGRPVHAPQRTAVPANPAYVIYTSGSTGRPKGVVVTHTGISSLAAGQIEVFGVTPDSRVLQFASPSFDAATSEMCMALLAGATLVLASRDELLPGEDLVRTLARHRITHATLPPAALAVLPDGALPEDMTLVVAGEACAPDQVARWSAGRRMINAYGPTETTVCATMSGPVSGAVTPPIGRPIANAQVYVLDAALRPVPAGVPGELYVAGTGLARGYHGRPDLTAGRFVADPYGPAGTRMYRTGDLARWDEDGQLHFVGRADNQVKVRGFRIELGEIEAVLAARDGVAQAAVIVREDRPGDRRLVAYVVGDAEGLREHAAAELPEYMVPSAFVTLDALPLTPNGKLDHKALPAPGQGERPAGRAPRTPREELLCGLFAEVLGLDGVGADDNFFELGGDSILSIQLVSRARKAGLVLTARDVFKHQSPAALALIAADSGAATAQEAPDAGVGTLPLTPIMHWLRELGGSWEGFNQSMVVQVPAGADEDRLLRAVQALLDRHDALRLRLTGTDGWTPEIAPAGTVTAAGCLERVDVSRLAGEALAEAVAVHGEAARQHLAPADGAVLRLVWFDAGAERPGMLLIVAHHLVVDGVSWRILLPDLAAAWEGSAGGATPALDPVPTSFRRWSQRLTEAAAAPQRTAELPVWQRVLDTPDPQLGTVAPDPGRDVAATTVSLTLRLPAEVTEPLLTSVPAAFHAGVNDVLLTGLALAVREYRARRGHGTGPVLLDLEGHGREEILDGAELSRTVGWFTSLFPVRLDPGPVTDADVRTAGPELGRALKRIKEQLRELPDNGIGHGMLRHLNPDTAPHLAGRAAPQIGFNYLGRFPASGGGAPTADWAVVPGVKGPAPRDGAMPVGHTLEINAITEDRPGGPELSAVWTWPAALLTEAEVREMAEGWFRALRALAECTATTDVGGYTPSDLSLVELSQDEIDDLEAELREIA</sequence>
<keyword evidence="9" id="KW-1185">Reference proteome</keyword>
<evidence type="ECO:0000256" key="5">
    <source>
        <dbReference type="ARBA" id="ARBA00023194"/>
    </source>
</evidence>
<feature type="domain" description="Carrier" evidence="7">
    <location>
        <begin position="954"/>
        <end position="1029"/>
    </location>
</feature>
<dbReference type="Gene3D" id="3.30.300.30">
    <property type="match status" value="2"/>
</dbReference>
<dbReference type="Pfam" id="PF00668">
    <property type="entry name" value="Condensation"/>
    <property type="match status" value="3"/>
</dbReference>
<dbReference type="PANTHER" id="PTHR45527:SF1">
    <property type="entry name" value="FATTY ACID SYNTHASE"/>
    <property type="match status" value="1"/>
</dbReference>
<dbReference type="InterPro" id="IPR000873">
    <property type="entry name" value="AMP-dep_synth/lig_dom"/>
</dbReference>
<dbReference type="InterPro" id="IPR025110">
    <property type="entry name" value="AMP-bd_C"/>
</dbReference>
<dbReference type="InterPro" id="IPR010060">
    <property type="entry name" value="NRPS_synth"/>
</dbReference>
<keyword evidence="3" id="KW-0597">Phosphoprotein</keyword>
<dbReference type="Gene3D" id="2.30.38.10">
    <property type="entry name" value="Luciferase, Domain 3"/>
    <property type="match status" value="2"/>
</dbReference>
<dbReference type="Proteomes" id="UP001500886">
    <property type="component" value="Unassembled WGS sequence"/>
</dbReference>
<dbReference type="InterPro" id="IPR036736">
    <property type="entry name" value="ACP-like_sf"/>
</dbReference>
<accession>A0ABN3TKF4</accession>
<dbReference type="Pfam" id="PF13193">
    <property type="entry name" value="AMP-binding_C"/>
    <property type="match status" value="2"/>
</dbReference>
<dbReference type="SUPFAM" id="SSF56801">
    <property type="entry name" value="Acetyl-CoA synthetase-like"/>
    <property type="match status" value="2"/>
</dbReference>
<organism evidence="8 9">
    <name type="scientific">Streptomyces luteosporeus</name>
    <dbReference type="NCBI Taxonomy" id="173856"/>
    <lineage>
        <taxon>Bacteria</taxon>
        <taxon>Bacillati</taxon>
        <taxon>Actinomycetota</taxon>
        <taxon>Actinomycetes</taxon>
        <taxon>Kitasatosporales</taxon>
        <taxon>Streptomycetaceae</taxon>
        <taxon>Streptomyces</taxon>
    </lineage>
</organism>
<comment type="caution">
    <text evidence="8">The sequence shown here is derived from an EMBL/GenBank/DDBJ whole genome shotgun (WGS) entry which is preliminary data.</text>
</comment>
<evidence type="ECO:0000259" key="7">
    <source>
        <dbReference type="PROSITE" id="PS50075"/>
    </source>
</evidence>
<dbReference type="NCBIfam" id="TIGR01733">
    <property type="entry name" value="AA-adenyl-dom"/>
    <property type="match status" value="2"/>
</dbReference>
<keyword evidence="4" id="KW-0677">Repeat</keyword>
<dbReference type="Gene3D" id="1.10.1200.10">
    <property type="entry name" value="ACP-like"/>
    <property type="match status" value="2"/>
</dbReference>
<evidence type="ECO:0000313" key="9">
    <source>
        <dbReference type="Proteomes" id="UP001500886"/>
    </source>
</evidence>
<comment type="cofactor">
    <cofactor evidence="1">
        <name>pantetheine 4'-phosphate</name>
        <dbReference type="ChEBI" id="CHEBI:47942"/>
    </cofactor>
</comment>
<evidence type="ECO:0000256" key="2">
    <source>
        <dbReference type="ARBA" id="ARBA00022450"/>
    </source>
</evidence>
<dbReference type="InterPro" id="IPR010071">
    <property type="entry name" value="AA_adenyl_dom"/>
</dbReference>
<name>A0ABN3TKF4_9ACTN</name>
<dbReference type="InterPro" id="IPR045851">
    <property type="entry name" value="AMP-bd_C_sf"/>
</dbReference>
<evidence type="ECO:0000256" key="3">
    <source>
        <dbReference type="ARBA" id="ARBA00022553"/>
    </source>
</evidence>
<dbReference type="Gene3D" id="3.40.50.980">
    <property type="match status" value="4"/>
</dbReference>
<dbReference type="Pfam" id="PF00550">
    <property type="entry name" value="PP-binding"/>
    <property type="match status" value="2"/>
</dbReference>
<dbReference type="InterPro" id="IPR006162">
    <property type="entry name" value="Ppantetheine_attach_site"/>
</dbReference>
<feature type="region of interest" description="Disordered" evidence="6">
    <location>
        <begin position="935"/>
        <end position="956"/>
    </location>
</feature>
<dbReference type="Pfam" id="PF00501">
    <property type="entry name" value="AMP-binding"/>
    <property type="match status" value="2"/>
</dbReference>
<dbReference type="NCBIfam" id="TIGR01720">
    <property type="entry name" value="NRPS-para261"/>
    <property type="match status" value="1"/>
</dbReference>
<dbReference type="CDD" id="cd19540">
    <property type="entry name" value="LCL_NRPS-like"/>
    <property type="match status" value="2"/>
</dbReference>
<dbReference type="NCBIfam" id="NF003417">
    <property type="entry name" value="PRK04813.1"/>
    <property type="match status" value="2"/>
</dbReference>
<feature type="region of interest" description="Disordered" evidence="6">
    <location>
        <begin position="1980"/>
        <end position="1999"/>
    </location>
</feature>
<evidence type="ECO:0000313" key="8">
    <source>
        <dbReference type="EMBL" id="GAA2708875.1"/>
    </source>
</evidence>
<dbReference type="Gene3D" id="3.30.559.30">
    <property type="entry name" value="Nonribosomal peptide synthetase, condensation domain"/>
    <property type="match status" value="3"/>
</dbReference>
<keyword evidence="5" id="KW-0045">Antibiotic biosynthesis</keyword>
<dbReference type="EMBL" id="BAAASL010000002">
    <property type="protein sequence ID" value="GAA2708875.1"/>
    <property type="molecule type" value="Genomic_DNA"/>
</dbReference>
<dbReference type="SUPFAM" id="SSF47336">
    <property type="entry name" value="ACP-like"/>
    <property type="match status" value="2"/>
</dbReference>
<dbReference type="SUPFAM" id="SSF52777">
    <property type="entry name" value="CoA-dependent acyltransferases"/>
    <property type="match status" value="6"/>
</dbReference>
<dbReference type="InterPro" id="IPR020845">
    <property type="entry name" value="AMP-binding_CS"/>
</dbReference>
<keyword evidence="2" id="KW-0596">Phosphopantetheine</keyword>
<dbReference type="Gene3D" id="3.30.559.10">
    <property type="entry name" value="Chloramphenicol acetyltransferase-like domain"/>
    <property type="match status" value="3"/>
</dbReference>
<dbReference type="PROSITE" id="PS50075">
    <property type="entry name" value="CARRIER"/>
    <property type="match status" value="2"/>
</dbReference>
<dbReference type="SMART" id="SM00823">
    <property type="entry name" value="PKS_PP"/>
    <property type="match status" value="2"/>
</dbReference>
<dbReference type="InterPro" id="IPR009081">
    <property type="entry name" value="PP-bd_ACP"/>
</dbReference>
<dbReference type="PANTHER" id="PTHR45527">
    <property type="entry name" value="NONRIBOSOMAL PEPTIDE SYNTHETASE"/>
    <property type="match status" value="1"/>
</dbReference>
<dbReference type="CDD" id="cd19534">
    <property type="entry name" value="E_NRPS"/>
    <property type="match status" value="1"/>
</dbReference>
<dbReference type="PROSITE" id="PS00012">
    <property type="entry name" value="PHOSPHOPANTETHEINE"/>
    <property type="match status" value="2"/>
</dbReference>
<dbReference type="RefSeq" id="WP_344433059.1">
    <property type="nucleotide sequence ID" value="NZ_BAAASL010000002.1"/>
</dbReference>
<evidence type="ECO:0000256" key="4">
    <source>
        <dbReference type="ARBA" id="ARBA00022737"/>
    </source>
</evidence>
<gene>
    <name evidence="8" type="ORF">GCM10010315_06050</name>
</gene>
<evidence type="ECO:0000256" key="6">
    <source>
        <dbReference type="SAM" id="MobiDB-lite"/>
    </source>
</evidence>
<feature type="domain" description="Carrier" evidence="7">
    <location>
        <begin position="1997"/>
        <end position="2071"/>
    </location>
</feature>
<dbReference type="CDD" id="cd17652">
    <property type="entry name" value="A_NRPS_CmdD_like"/>
    <property type="match status" value="2"/>
</dbReference>
<dbReference type="InterPro" id="IPR023213">
    <property type="entry name" value="CAT-like_dom_sf"/>
</dbReference>
<dbReference type="InterPro" id="IPR001242">
    <property type="entry name" value="Condensation_dom"/>
</dbReference>
<dbReference type="PROSITE" id="PS00455">
    <property type="entry name" value="AMP_BINDING"/>
    <property type="match status" value="2"/>
</dbReference>
<proteinExistence type="predicted"/>
<evidence type="ECO:0000256" key="1">
    <source>
        <dbReference type="ARBA" id="ARBA00001957"/>
    </source>
</evidence>
<protein>
    <recommendedName>
        <fullName evidence="7">Carrier domain-containing protein</fullName>
    </recommendedName>
</protein>
<reference evidence="8 9" key="1">
    <citation type="journal article" date="2019" name="Int. J. Syst. Evol. Microbiol.">
        <title>The Global Catalogue of Microorganisms (GCM) 10K type strain sequencing project: providing services to taxonomists for standard genome sequencing and annotation.</title>
        <authorList>
            <consortium name="The Broad Institute Genomics Platform"/>
            <consortium name="The Broad Institute Genome Sequencing Center for Infectious Disease"/>
            <person name="Wu L."/>
            <person name="Ma J."/>
        </authorList>
    </citation>
    <scope>NUCLEOTIDE SEQUENCE [LARGE SCALE GENOMIC DNA]</scope>
    <source>
        <strain evidence="8 9">JCM 4542</strain>
    </source>
</reference>